<reference evidence="5" key="2">
    <citation type="submission" date="2012-11" db="EMBL/GenBank/DDBJ databases">
        <authorList>
            <person name="Kuo A."/>
            <person name="Curtis B.A."/>
            <person name="Tanifuji G."/>
            <person name="Burki F."/>
            <person name="Gruber A."/>
            <person name="Irimia M."/>
            <person name="Maruyama S."/>
            <person name="Arias M.C."/>
            <person name="Ball S.G."/>
            <person name="Gile G.H."/>
            <person name="Hirakawa Y."/>
            <person name="Hopkins J.F."/>
            <person name="Rensing S.A."/>
            <person name="Schmutz J."/>
            <person name="Symeonidi A."/>
            <person name="Elias M."/>
            <person name="Eveleigh R.J."/>
            <person name="Herman E.K."/>
            <person name="Klute M.J."/>
            <person name="Nakayama T."/>
            <person name="Obornik M."/>
            <person name="Reyes-Prieto A."/>
            <person name="Armbrust E.V."/>
            <person name="Aves S.J."/>
            <person name="Beiko R.G."/>
            <person name="Coutinho P."/>
            <person name="Dacks J.B."/>
            <person name="Durnford D.G."/>
            <person name="Fast N.M."/>
            <person name="Green B.R."/>
            <person name="Grisdale C."/>
            <person name="Hempe F."/>
            <person name="Henrissat B."/>
            <person name="Hoppner M.P."/>
            <person name="Ishida K.-I."/>
            <person name="Kim E."/>
            <person name="Koreny L."/>
            <person name="Kroth P.G."/>
            <person name="Liu Y."/>
            <person name="Malik S.-B."/>
            <person name="Maier U.G."/>
            <person name="McRose D."/>
            <person name="Mock T."/>
            <person name="Neilson J.A."/>
            <person name="Onodera N.T."/>
            <person name="Poole A.M."/>
            <person name="Pritham E.J."/>
            <person name="Richards T.A."/>
            <person name="Rocap G."/>
            <person name="Roy S.W."/>
            <person name="Sarai C."/>
            <person name="Schaack S."/>
            <person name="Shirato S."/>
            <person name="Slamovits C.H."/>
            <person name="Spencer D.F."/>
            <person name="Suzuki S."/>
            <person name="Worden A.Z."/>
            <person name="Zauner S."/>
            <person name="Barry K."/>
            <person name="Bell C."/>
            <person name="Bharti A.K."/>
            <person name="Crow J.A."/>
            <person name="Grimwood J."/>
            <person name="Kramer R."/>
            <person name="Lindquist E."/>
            <person name="Lucas S."/>
            <person name="Salamov A."/>
            <person name="McFadden G.I."/>
            <person name="Lane C.E."/>
            <person name="Keeling P.J."/>
            <person name="Gray M.W."/>
            <person name="Grigoriev I.V."/>
            <person name="Archibald J.M."/>
        </authorList>
    </citation>
    <scope>NUCLEOTIDE SEQUENCE</scope>
    <source>
        <strain evidence="5">CCMP2712</strain>
    </source>
</reference>
<dbReference type="GeneID" id="17310821"/>
<evidence type="ECO:0000256" key="1">
    <source>
        <dbReference type="SAM" id="MobiDB-lite"/>
    </source>
</evidence>
<reference evidence="3 5" key="1">
    <citation type="journal article" date="2012" name="Nature">
        <title>Algal genomes reveal evolutionary mosaicism and the fate of nucleomorphs.</title>
        <authorList>
            <consortium name="DOE Joint Genome Institute"/>
            <person name="Curtis B.A."/>
            <person name="Tanifuji G."/>
            <person name="Burki F."/>
            <person name="Gruber A."/>
            <person name="Irimia M."/>
            <person name="Maruyama S."/>
            <person name="Arias M.C."/>
            <person name="Ball S.G."/>
            <person name="Gile G.H."/>
            <person name="Hirakawa Y."/>
            <person name="Hopkins J.F."/>
            <person name="Kuo A."/>
            <person name="Rensing S.A."/>
            <person name="Schmutz J."/>
            <person name="Symeonidi A."/>
            <person name="Elias M."/>
            <person name="Eveleigh R.J."/>
            <person name="Herman E.K."/>
            <person name="Klute M.J."/>
            <person name="Nakayama T."/>
            <person name="Obornik M."/>
            <person name="Reyes-Prieto A."/>
            <person name="Armbrust E.V."/>
            <person name="Aves S.J."/>
            <person name="Beiko R.G."/>
            <person name="Coutinho P."/>
            <person name="Dacks J.B."/>
            <person name="Durnford D.G."/>
            <person name="Fast N.M."/>
            <person name="Green B.R."/>
            <person name="Grisdale C.J."/>
            <person name="Hempel F."/>
            <person name="Henrissat B."/>
            <person name="Hoppner M.P."/>
            <person name="Ishida K."/>
            <person name="Kim E."/>
            <person name="Koreny L."/>
            <person name="Kroth P.G."/>
            <person name="Liu Y."/>
            <person name="Malik S.B."/>
            <person name="Maier U.G."/>
            <person name="McRose D."/>
            <person name="Mock T."/>
            <person name="Neilson J.A."/>
            <person name="Onodera N.T."/>
            <person name="Poole A.M."/>
            <person name="Pritham E.J."/>
            <person name="Richards T.A."/>
            <person name="Rocap G."/>
            <person name="Roy S.W."/>
            <person name="Sarai C."/>
            <person name="Schaack S."/>
            <person name="Shirato S."/>
            <person name="Slamovits C.H."/>
            <person name="Spencer D.F."/>
            <person name="Suzuki S."/>
            <person name="Worden A.Z."/>
            <person name="Zauner S."/>
            <person name="Barry K."/>
            <person name="Bell C."/>
            <person name="Bharti A.K."/>
            <person name="Crow J.A."/>
            <person name="Grimwood J."/>
            <person name="Kramer R."/>
            <person name="Lindquist E."/>
            <person name="Lucas S."/>
            <person name="Salamov A."/>
            <person name="McFadden G.I."/>
            <person name="Lane C.E."/>
            <person name="Keeling P.J."/>
            <person name="Gray M.W."/>
            <person name="Grigoriev I.V."/>
            <person name="Archibald J.M."/>
        </authorList>
    </citation>
    <scope>NUCLEOTIDE SEQUENCE</scope>
    <source>
        <strain evidence="3 5">CCMP2712</strain>
    </source>
</reference>
<feature type="signal peptide" evidence="2">
    <location>
        <begin position="1"/>
        <end position="20"/>
    </location>
</feature>
<dbReference type="EnsemblProtists" id="EKX54029">
    <property type="protein sequence ID" value="EKX54029"/>
    <property type="gene ID" value="GUITHDRAFT_100280"/>
</dbReference>
<dbReference type="Proteomes" id="UP000011087">
    <property type="component" value="Unassembled WGS sequence"/>
</dbReference>
<reference evidence="4" key="3">
    <citation type="submission" date="2015-06" db="UniProtKB">
        <authorList>
            <consortium name="EnsemblProtists"/>
        </authorList>
    </citation>
    <scope>IDENTIFICATION</scope>
</reference>
<dbReference type="PaxDb" id="55529-EKX54029"/>
<keyword evidence="5" id="KW-1185">Reference proteome</keyword>
<dbReference type="PROSITE" id="PS51257">
    <property type="entry name" value="PROKAR_LIPOPROTEIN"/>
    <property type="match status" value="1"/>
</dbReference>
<dbReference type="HOGENOM" id="CLU_1067309_0_0_1"/>
<feature type="chain" id="PRO_5008771977" evidence="2">
    <location>
        <begin position="21"/>
        <end position="261"/>
    </location>
</feature>
<accession>L1K0D6</accession>
<keyword evidence="2" id="KW-0732">Signal</keyword>
<evidence type="ECO:0000313" key="5">
    <source>
        <dbReference type="Proteomes" id="UP000011087"/>
    </source>
</evidence>
<proteinExistence type="predicted"/>
<feature type="region of interest" description="Disordered" evidence="1">
    <location>
        <begin position="234"/>
        <end position="261"/>
    </location>
</feature>
<protein>
    <submittedName>
        <fullName evidence="3 4">Uncharacterized protein</fullName>
    </submittedName>
</protein>
<dbReference type="KEGG" id="gtt:GUITHDRAFT_100280"/>
<gene>
    <name evidence="3" type="ORF">GUITHDRAFT_100280</name>
</gene>
<evidence type="ECO:0000313" key="4">
    <source>
        <dbReference type="EnsemblProtists" id="EKX54029"/>
    </source>
</evidence>
<dbReference type="AlphaFoldDB" id="L1K0D6"/>
<evidence type="ECO:0000313" key="3">
    <source>
        <dbReference type="EMBL" id="EKX54029.1"/>
    </source>
</evidence>
<evidence type="ECO:0000256" key="2">
    <source>
        <dbReference type="SAM" id="SignalP"/>
    </source>
</evidence>
<sequence length="261" mass="29215">MGRIAVVGWLLALVLACVGGDDGGGAEPMRMNVWKGDMMMLGTPEALDRNPGDVFLHPFGHGAFNRTFVLDDALLHAEKTVESCLLGLACEQWGQDYSPGRYLAAPSETRMKVWRAAAWSHALKQARGWKEDRIIFDYLLESPAFLQEMQRRRETQSNLLAQTLPPVPPGLFAESGESREVIEAAGNESLAGERRERLLQYGFGTDVRFVKFSEGLYINVTGFHWYDCRVPRNRNKKPLPQPPPELVLRSSKKGQESGAER</sequence>
<dbReference type="EMBL" id="JH992968">
    <property type="protein sequence ID" value="EKX54029.1"/>
    <property type="molecule type" value="Genomic_DNA"/>
</dbReference>
<name>L1K0D6_GUITC</name>
<organism evidence="3">
    <name type="scientific">Guillardia theta (strain CCMP2712)</name>
    <name type="common">Cryptophyte</name>
    <dbReference type="NCBI Taxonomy" id="905079"/>
    <lineage>
        <taxon>Eukaryota</taxon>
        <taxon>Cryptophyceae</taxon>
        <taxon>Pyrenomonadales</taxon>
        <taxon>Geminigeraceae</taxon>
        <taxon>Guillardia</taxon>
    </lineage>
</organism>
<dbReference type="RefSeq" id="XP_005841009.1">
    <property type="nucleotide sequence ID" value="XM_005840952.1"/>
</dbReference>